<organism evidence="2 3">
    <name type="scientific">Candidatus Minimicrobia naudis</name>
    <dbReference type="NCBI Taxonomy" id="2841263"/>
    <lineage>
        <taxon>Bacteria</taxon>
        <taxon>Candidatus Saccharimonadota</taxon>
        <taxon>Candidatus Saccharimonadota incertae sedis</taxon>
        <taxon>Candidatus Minimicrobia</taxon>
    </lineage>
</organism>
<reference evidence="2" key="1">
    <citation type="submission" date="2021-06" db="EMBL/GenBank/DDBJ databases">
        <title>An adapted protocol for Saccharibacteria cultivation: two new species join this phylum of Candidate Phyla Radiations.</title>
        <authorList>
            <person name="Ibrahim A."/>
            <person name="Maatouk M."/>
            <person name="Zgheib R."/>
            <person name="Haddad G."/>
            <person name="Bou Khalil J."/>
            <person name="Raoult D."/>
            <person name="Bittar F."/>
        </authorList>
    </citation>
    <scope>NUCLEOTIDE SEQUENCE</scope>
    <source>
        <strain evidence="2">IHU1</strain>
    </source>
</reference>
<keyword evidence="1" id="KW-0472">Membrane</keyword>
<sequence>MPKLEEALKPTITNSTWYKELPDSEKIEAGCATIGDSISCDQNAKSKLAKKLIGTCIAAAEESVSSRKYGDTGSSAKDQYFTDCVSSRSGIDKSQVIQNMTTIAWDDIKKEMDAKAQEAENALNKPEESDEAKNSCGVDGIGWLVCPLMSFAGSLGDASYSAISYFLSIDKGIFEDQSNGGLEQAWKFFRDIANAVFAVIFLWIIFSQISNVGVSNYGIKKILPRLIIGALLVNLSFYLCKLAVDLSNILGFSLKGVLEGAASGVRYSIGSSWLF</sequence>
<accession>A0A8F1MBG4</accession>
<proteinExistence type="predicted"/>
<keyword evidence="1" id="KW-0812">Transmembrane</keyword>
<dbReference type="KEGG" id="mnd:KOY48_00095"/>
<name>A0A8F1MBG4_9BACT</name>
<dbReference type="AlphaFoldDB" id="A0A8F1MBG4"/>
<dbReference type="EMBL" id="CP076460">
    <property type="protein sequence ID" value="QWQ32302.1"/>
    <property type="molecule type" value="Genomic_DNA"/>
</dbReference>
<evidence type="ECO:0000313" key="3">
    <source>
        <dbReference type="Proteomes" id="UP000679129"/>
    </source>
</evidence>
<evidence type="ECO:0000256" key="1">
    <source>
        <dbReference type="SAM" id="Phobius"/>
    </source>
</evidence>
<keyword evidence="1" id="KW-1133">Transmembrane helix</keyword>
<feature type="transmembrane region" description="Helical" evidence="1">
    <location>
        <begin position="222"/>
        <end position="240"/>
    </location>
</feature>
<gene>
    <name evidence="2" type="ORF">KOY48_00095</name>
</gene>
<dbReference type="Proteomes" id="UP000679129">
    <property type="component" value="Chromosome"/>
</dbReference>
<feature type="transmembrane region" description="Helical" evidence="1">
    <location>
        <begin position="192"/>
        <end position="210"/>
    </location>
</feature>
<keyword evidence="3" id="KW-1185">Reference proteome</keyword>
<protein>
    <submittedName>
        <fullName evidence="2">Uncharacterized protein</fullName>
    </submittedName>
</protein>
<evidence type="ECO:0000313" key="2">
    <source>
        <dbReference type="EMBL" id="QWQ32302.1"/>
    </source>
</evidence>